<dbReference type="CDD" id="cd03235">
    <property type="entry name" value="ABC_Metallic_Cations"/>
    <property type="match status" value="1"/>
</dbReference>
<dbReference type="Pfam" id="PF00005">
    <property type="entry name" value="ABC_tran"/>
    <property type="match status" value="1"/>
</dbReference>
<dbReference type="PANTHER" id="PTHR42734:SF5">
    <property type="entry name" value="IRON TRANSPORT SYSTEM ATP-BINDING PROTEIN HI_0361-RELATED"/>
    <property type="match status" value="1"/>
</dbReference>
<keyword evidence="4" id="KW-0547">Nucleotide-binding</keyword>
<comment type="similarity">
    <text evidence="2">Belongs to the ABC transporter superfamily.</text>
</comment>
<name>A0ABS3ARY4_9BACT</name>
<evidence type="ECO:0000256" key="1">
    <source>
        <dbReference type="ARBA" id="ARBA00004417"/>
    </source>
</evidence>
<dbReference type="SUPFAM" id="SSF52540">
    <property type="entry name" value="P-loop containing nucleoside triphosphate hydrolases"/>
    <property type="match status" value="1"/>
</dbReference>
<dbReference type="InterPro" id="IPR003593">
    <property type="entry name" value="AAA+_ATPase"/>
</dbReference>
<dbReference type="Proteomes" id="UP000722121">
    <property type="component" value="Unassembled WGS sequence"/>
</dbReference>
<dbReference type="PANTHER" id="PTHR42734">
    <property type="entry name" value="METAL TRANSPORT SYSTEM ATP-BINDING PROTEIN TM_0124-RELATED"/>
    <property type="match status" value="1"/>
</dbReference>
<dbReference type="EMBL" id="JAFITR010000106">
    <property type="protein sequence ID" value="MBN4067309.1"/>
    <property type="molecule type" value="Genomic_DNA"/>
</dbReference>
<organism evidence="7 8">
    <name type="scientific">Simkania negevensis</name>
    <dbReference type="NCBI Taxonomy" id="83561"/>
    <lineage>
        <taxon>Bacteria</taxon>
        <taxon>Pseudomonadati</taxon>
        <taxon>Chlamydiota</taxon>
        <taxon>Chlamydiia</taxon>
        <taxon>Parachlamydiales</taxon>
        <taxon>Simkaniaceae</taxon>
        <taxon>Simkania</taxon>
    </lineage>
</organism>
<comment type="subcellular location">
    <subcellularLocation>
        <location evidence="1">Cell inner membrane</location>
        <topology evidence="1">Peripheral membrane protein</topology>
    </subcellularLocation>
</comment>
<evidence type="ECO:0000256" key="4">
    <source>
        <dbReference type="ARBA" id="ARBA00022741"/>
    </source>
</evidence>
<evidence type="ECO:0000256" key="2">
    <source>
        <dbReference type="ARBA" id="ARBA00005417"/>
    </source>
</evidence>
<evidence type="ECO:0000313" key="8">
    <source>
        <dbReference type="Proteomes" id="UP000722121"/>
    </source>
</evidence>
<sequence length="258" mass="28625">MKNNSEQDFPSAGLEIDQLTVNYEKTPVLWDISLSIPAGKLVGILGPNGAGKSTLIKAALGIVKPLSGRVLFFQKPLEGVRRRIAYVPQRESVDWDFPITVGNLVLMGSYGRLGLFRSPRKADREAALHYLRLVGMEECKDRQISQLSGGQQQRAFLARALLQEADLYFMDEPFAGIDHSSERVIMGLLKKIQAQGKTILVVHHDLATVAEYFDWTILLNMRLVASGPTEEAFTMDNIAKAYGQNSALLEDAARLIPR</sequence>
<keyword evidence="3" id="KW-0813">Transport</keyword>
<feature type="domain" description="ABC transporter" evidence="6">
    <location>
        <begin position="14"/>
        <end position="246"/>
    </location>
</feature>
<dbReference type="InterPro" id="IPR017871">
    <property type="entry name" value="ABC_transporter-like_CS"/>
</dbReference>
<keyword evidence="5 7" id="KW-0067">ATP-binding</keyword>
<accession>A0ABS3ARY4</accession>
<protein>
    <submittedName>
        <fullName evidence="7">Metal ABC transporter ATP-binding protein</fullName>
    </submittedName>
</protein>
<dbReference type="Gene3D" id="3.40.50.300">
    <property type="entry name" value="P-loop containing nucleotide triphosphate hydrolases"/>
    <property type="match status" value="1"/>
</dbReference>
<keyword evidence="8" id="KW-1185">Reference proteome</keyword>
<dbReference type="GO" id="GO:0005524">
    <property type="term" value="F:ATP binding"/>
    <property type="evidence" value="ECO:0007669"/>
    <property type="project" value="UniProtKB-KW"/>
</dbReference>
<evidence type="ECO:0000313" key="7">
    <source>
        <dbReference type="EMBL" id="MBN4067309.1"/>
    </source>
</evidence>
<evidence type="ECO:0000259" key="6">
    <source>
        <dbReference type="PROSITE" id="PS50893"/>
    </source>
</evidence>
<dbReference type="InterPro" id="IPR003439">
    <property type="entry name" value="ABC_transporter-like_ATP-bd"/>
</dbReference>
<evidence type="ECO:0000256" key="3">
    <source>
        <dbReference type="ARBA" id="ARBA00022448"/>
    </source>
</evidence>
<dbReference type="PROSITE" id="PS00211">
    <property type="entry name" value="ABC_TRANSPORTER_1"/>
    <property type="match status" value="1"/>
</dbReference>
<gene>
    <name evidence="7" type="ORF">JYU14_04420</name>
</gene>
<proteinExistence type="inferred from homology"/>
<evidence type="ECO:0000256" key="5">
    <source>
        <dbReference type="ARBA" id="ARBA00022840"/>
    </source>
</evidence>
<dbReference type="PROSITE" id="PS50893">
    <property type="entry name" value="ABC_TRANSPORTER_2"/>
    <property type="match status" value="1"/>
</dbReference>
<dbReference type="SMART" id="SM00382">
    <property type="entry name" value="AAA"/>
    <property type="match status" value="1"/>
</dbReference>
<reference evidence="7 8" key="1">
    <citation type="submission" date="2021-02" db="EMBL/GenBank/DDBJ databases">
        <title>Activity-based single-cell genomes from oceanic crustal fluid captures similar information to metagenomic and metatranscriptomic surveys with orders of magnitude less sampling.</title>
        <authorList>
            <person name="D'Angelo T.S."/>
            <person name="Orcutt B.N."/>
        </authorList>
    </citation>
    <scope>NUCLEOTIDE SEQUENCE [LARGE SCALE GENOMIC DNA]</scope>
    <source>
        <strain evidence="7">AH-315-G07</strain>
    </source>
</reference>
<dbReference type="InterPro" id="IPR027417">
    <property type="entry name" value="P-loop_NTPase"/>
</dbReference>
<comment type="caution">
    <text evidence="7">The sequence shown here is derived from an EMBL/GenBank/DDBJ whole genome shotgun (WGS) entry which is preliminary data.</text>
</comment>
<dbReference type="InterPro" id="IPR050153">
    <property type="entry name" value="Metal_Ion_Import_ABC"/>
</dbReference>